<evidence type="ECO:0000256" key="3">
    <source>
        <dbReference type="ARBA" id="ARBA00022989"/>
    </source>
</evidence>
<dbReference type="PANTHER" id="PTHR31792:SF3">
    <property type="entry name" value="VACUOLAR ATPASE ASSEMBLY INTEGRAL MEMBRANE PROTEIN VMA21"/>
    <property type="match status" value="1"/>
</dbReference>
<evidence type="ECO:0000256" key="4">
    <source>
        <dbReference type="ARBA" id="ARBA00023136"/>
    </source>
</evidence>
<dbReference type="InterPro" id="IPR019013">
    <property type="entry name" value="Vma21"/>
</dbReference>
<dbReference type="STRING" id="321146.A0A139H7X0"/>
<keyword evidence="3 6" id="KW-1133">Transmembrane helix</keyword>
<feature type="transmembrane region" description="Helical" evidence="6">
    <location>
        <begin position="68"/>
        <end position="89"/>
    </location>
</feature>
<dbReference type="Proteomes" id="UP000070133">
    <property type="component" value="Unassembled WGS sequence"/>
</dbReference>
<comment type="caution">
    <text evidence="7">The sequence shown here is derived from an EMBL/GenBank/DDBJ whole genome shotgun (WGS) entry which is preliminary data.</text>
</comment>
<comment type="function">
    <text evidence="6">Required for the assembly of the V0 complex of the vacuolar ATPase (V-ATPase) in the endoplasmic reticulum.</text>
</comment>
<keyword evidence="1 6" id="KW-0812">Transmembrane</keyword>
<evidence type="ECO:0000256" key="1">
    <source>
        <dbReference type="ARBA" id="ARBA00022692"/>
    </source>
</evidence>
<dbReference type="GO" id="GO:0012507">
    <property type="term" value="C:ER to Golgi transport vesicle membrane"/>
    <property type="evidence" value="ECO:0007669"/>
    <property type="project" value="UniProtKB-SubCell"/>
</dbReference>
<accession>A0A139H7X0</accession>
<comment type="subcellular location">
    <subcellularLocation>
        <location evidence="6">Endoplasmic reticulum membrane</location>
        <topology evidence="6">Multi-pass membrane protein</topology>
    </subcellularLocation>
    <subcellularLocation>
        <location evidence="6">Endoplasmic reticulum-Golgi intermediate compartment membrane</location>
        <topology evidence="6">Multi-pass membrane protein</topology>
    </subcellularLocation>
    <subcellularLocation>
        <location evidence="6">Cytoplasmic vesicle</location>
        <location evidence="6">COPII-coated vesicle membrane</location>
        <topology evidence="6">Multi-pass membrane protein</topology>
    </subcellularLocation>
</comment>
<keyword evidence="4 6" id="KW-0472">Membrane</keyword>
<keyword evidence="5 6" id="KW-0968">Cytoplasmic vesicle</keyword>
<feature type="short sequence motif" description="Prevents secretion from ER" evidence="6">
    <location>
        <begin position="104"/>
        <end position="107"/>
    </location>
</feature>
<reference evidence="7 8" key="1">
    <citation type="submission" date="2015-07" db="EMBL/GenBank/DDBJ databases">
        <title>Comparative genomics of the Sigatoka disease complex on banana suggests a link between parallel evolutionary changes in Pseudocercospora fijiensis and Pseudocercospora eumusae and increased virulence on the banana host.</title>
        <authorList>
            <person name="Chang T.-C."/>
            <person name="Salvucci A."/>
            <person name="Crous P.W."/>
            <person name="Stergiopoulos I."/>
        </authorList>
    </citation>
    <scope>NUCLEOTIDE SEQUENCE [LARGE SCALE GENOMIC DNA]</scope>
    <source>
        <strain evidence="7 8">CBS 114824</strain>
    </source>
</reference>
<dbReference type="GO" id="GO:0033116">
    <property type="term" value="C:endoplasmic reticulum-Golgi intermediate compartment membrane"/>
    <property type="evidence" value="ECO:0007669"/>
    <property type="project" value="UniProtKB-SubCell"/>
</dbReference>
<proteinExistence type="inferred from homology"/>
<gene>
    <name evidence="7" type="ORF">AC578_4325</name>
</gene>
<evidence type="ECO:0000313" key="7">
    <source>
        <dbReference type="EMBL" id="KXS98555.1"/>
    </source>
</evidence>
<evidence type="ECO:0000256" key="6">
    <source>
        <dbReference type="HAMAP-Rule" id="MF_03058"/>
    </source>
</evidence>
<feature type="transmembrane region" description="Helical" evidence="6">
    <location>
        <begin position="35"/>
        <end position="56"/>
    </location>
</feature>
<dbReference type="PANTHER" id="PTHR31792">
    <property type="entry name" value="VACUOLAR ATPASE ASSEMBLY INTEGRAL MEMBRANE PROTEIN VMA21"/>
    <property type="match status" value="1"/>
</dbReference>
<organism evidence="7 8">
    <name type="scientific">Pseudocercospora eumusae</name>
    <dbReference type="NCBI Taxonomy" id="321146"/>
    <lineage>
        <taxon>Eukaryota</taxon>
        <taxon>Fungi</taxon>
        <taxon>Dikarya</taxon>
        <taxon>Ascomycota</taxon>
        <taxon>Pezizomycotina</taxon>
        <taxon>Dothideomycetes</taxon>
        <taxon>Dothideomycetidae</taxon>
        <taxon>Mycosphaerellales</taxon>
        <taxon>Mycosphaerellaceae</taxon>
        <taxon>Pseudocercospora</taxon>
    </lineage>
</organism>
<protein>
    <submittedName>
        <fullName evidence="7">Uncharacterized protein</fullName>
    </submittedName>
</protein>
<keyword evidence="2 6" id="KW-0256">Endoplasmic reticulum</keyword>
<dbReference type="HAMAP" id="MF_03058">
    <property type="entry name" value="VMA21"/>
    <property type="match status" value="1"/>
</dbReference>
<dbReference type="OrthoDB" id="160405at2759"/>
<keyword evidence="8" id="KW-1185">Reference proteome</keyword>
<evidence type="ECO:0000313" key="8">
    <source>
        <dbReference type="Proteomes" id="UP000070133"/>
    </source>
</evidence>
<evidence type="ECO:0000256" key="2">
    <source>
        <dbReference type="ARBA" id="ARBA00022824"/>
    </source>
</evidence>
<name>A0A139H7X0_9PEZI</name>
<dbReference type="GO" id="GO:0005789">
    <property type="term" value="C:endoplasmic reticulum membrane"/>
    <property type="evidence" value="ECO:0007669"/>
    <property type="project" value="UniProtKB-SubCell"/>
</dbReference>
<dbReference type="Pfam" id="PF09446">
    <property type="entry name" value="VMA21"/>
    <property type="match status" value="1"/>
</dbReference>
<dbReference type="GO" id="GO:0070072">
    <property type="term" value="P:vacuolar proton-transporting V-type ATPase complex assembly"/>
    <property type="evidence" value="ECO:0007669"/>
    <property type="project" value="UniProtKB-UniRule"/>
</dbReference>
<sequence length="107" mass="11729">MATRRINTSAKTHLDQDETKADIKSDISPAVPSSVLYKLLGFTFAMITFPIGSYFLTRHTIFGGNATYAGGLAALVANVVLISYVVVAFKDDQSEREADEAEKKKQR</sequence>
<dbReference type="EMBL" id="LFZN01000110">
    <property type="protein sequence ID" value="KXS98555.1"/>
    <property type="molecule type" value="Genomic_DNA"/>
</dbReference>
<evidence type="ECO:0000256" key="5">
    <source>
        <dbReference type="ARBA" id="ARBA00023329"/>
    </source>
</evidence>
<dbReference type="AlphaFoldDB" id="A0A139H7X0"/>
<comment type="similarity">
    <text evidence="6">Belongs to the VMA21 family.</text>
</comment>